<dbReference type="STRING" id="56857.A0A200QV15"/>
<feature type="compositionally biased region" description="Low complexity" evidence="2">
    <location>
        <begin position="147"/>
        <end position="162"/>
    </location>
</feature>
<dbReference type="PANTHER" id="PTHR34778:SF2">
    <property type="entry name" value="OS02G0580700 PROTEIN"/>
    <property type="match status" value="1"/>
</dbReference>
<comment type="caution">
    <text evidence="3">The sequence shown here is derived from an EMBL/GenBank/DDBJ whole genome shotgun (WGS) entry which is preliminary data.</text>
</comment>
<keyword evidence="4" id="KW-1185">Reference proteome</keyword>
<dbReference type="InParanoid" id="A0A200QV15"/>
<feature type="coiled-coil region" evidence="1">
    <location>
        <begin position="79"/>
        <end position="113"/>
    </location>
</feature>
<feature type="region of interest" description="Disordered" evidence="2">
    <location>
        <begin position="489"/>
        <end position="524"/>
    </location>
</feature>
<evidence type="ECO:0000256" key="2">
    <source>
        <dbReference type="SAM" id="MobiDB-lite"/>
    </source>
</evidence>
<evidence type="ECO:0000313" key="4">
    <source>
        <dbReference type="Proteomes" id="UP000195402"/>
    </source>
</evidence>
<dbReference type="EMBL" id="MVGT01001055">
    <property type="protein sequence ID" value="OVA14316.1"/>
    <property type="molecule type" value="Genomic_DNA"/>
</dbReference>
<reference evidence="3 4" key="1">
    <citation type="journal article" date="2017" name="Mol. Plant">
        <title>The Genome of Medicinal Plant Macleaya cordata Provides New Insights into Benzylisoquinoline Alkaloids Metabolism.</title>
        <authorList>
            <person name="Liu X."/>
            <person name="Liu Y."/>
            <person name="Huang P."/>
            <person name="Ma Y."/>
            <person name="Qing Z."/>
            <person name="Tang Q."/>
            <person name="Cao H."/>
            <person name="Cheng P."/>
            <person name="Zheng Y."/>
            <person name="Yuan Z."/>
            <person name="Zhou Y."/>
            <person name="Liu J."/>
            <person name="Tang Z."/>
            <person name="Zhuo Y."/>
            <person name="Zhang Y."/>
            <person name="Yu L."/>
            <person name="Huang J."/>
            <person name="Yang P."/>
            <person name="Peng Q."/>
            <person name="Zhang J."/>
            <person name="Jiang W."/>
            <person name="Zhang Z."/>
            <person name="Lin K."/>
            <person name="Ro D.K."/>
            <person name="Chen X."/>
            <person name="Xiong X."/>
            <person name="Shang Y."/>
            <person name="Huang S."/>
            <person name="Zeng J."/>
        </authorList>
    </citation>
    <scope>NUCLEOTIDE SEQUENCE [LARGE SCALE GENOMIC DNA]</scope>
    <source>
        <strain evidence="4">cv. BLH2017</strain>
        <tissue evidence="3">Root</tissue>
    </source>
</reference>
<keyword evidence="1" id="KW-0175">Coiled coil</keyword>
<name>A0A200QV15_MACCD</name>
<dbReference type="OrthoDB" id="657513at2759"/>
<sequence length="549" mass="61441">MEEVEKLAALKKVYADIILNTAKEAAARIMVSERKALRFQQELFAAKEESLNMLLRLKQMTDCKIAEVEATSFSQRRRIEELEALLHKTEDTVTDLRSQLKGVQDELEKLKNNHGRPLDEEMIKQSSPSMEDASQVNKQNTSDSILPPDSGPKSTSTSGTKDTPLDIRNIDDNCCIVPGNATLQPQPSSNIQAENCYAENPDLASIIMRSKEPELYRNGCTQRIRAFEGNLVNGELPIPAITDDQYSRIKNESIIREEEISEVVDTELSPKDENVGIVKKKPTGLEELLQQDSSCDNGQSVKFFRRFSSRKRRSRYKTAKVNSCTDQVIKPNEPSILSRCKAYSCPENTMVESGEDLSRIVEDGGQKTSDSHLTPVSSLNTIEGSPQSRCIDGTGSDAKIKASLSVQSSVYEGKVLIDKSELSRQDSEVADSSGVPTCKPNLDTVDVPSMNCDREEKKESEATNAVPSQAVNDKLLKYTFRRKRKKEQLSCADENKSLEKNTTKRRSGEKQNVAPEPQKSSLIIESSRDSRRLVQVARQLISLSEKRWW</sequence>
<dbReference type="Proteomes" id="UP000195402">
    <property type="component" value="Unassembled WGS sequence"/>
</dbReference>
<evidence type="ECO:0000256" key="1">
    <source>
        <dbReference type="SAM" id="Coils"/>
    </source>
</evidence>
<protein>
    <submittedName>
        <fullName evidence="3">Uncharacterized protein</fullName>
    </submittedName>
</protein>
<gene>
    <name evidence="3" type="ORF">BVC80_9023g6</name>
</gene>
<organism evidence="3 4">
    <name type="scientific">Macleaya cordata</name>
    <name type="common">Five-seeded plume-poppy</name>
    <name type="synonym">Bocconia cordata</name>
    <dbReference type="NCBI Taxonomy" id="56857"/>
    <lineage>
        <taxon>Eukaryota</taxon>
        <taxon>Viridiplantae</taxon>
        <taxon>Streptophyta</taxon>
        <taxon>Embryophyta</taxon>
        <taxon>Tracheophyta</taxon>
        <taxon>Spermatophyta</taxon>
        <taxon>Magnoliopsida</taxon>
        <taxon>Ranunculales</taxon>
        <taxon>Papaveraceae</taxon>
        <taxon>Papaveroideae</taxon>
        <taxon>Macleaya</taxon>
    </lineage>
</organism>
<dbReference type="OMA" id="CYGANDS"/>
<proteinExistence type="predicted"/>
<feature type="compositionally biased region" description="Polar residues" evidence="2">
    <location>
        <begin position="124"/>
        <end position="144"/>
    </location>
</feature>
<dbReference type="PANTHER" id="PTHR34778">
    <property type="entry name" value="OS02G0580700 PROTEIN"/>
    <property type="match status" value="1"/>
</dbReference>
<feature type="compositionally biased region" description="Basic and acidic residues" evidence="2">
    <location>
        <begin position="493"/>
        <end position="509"/>
    </location>
</feature>
<evidence type="ECO:0000313" key="3">
    <source>
        <dbReference type="EMBL" id="OVA14316.1"/>
    </source>
</evidence>
<feature type="region of interest" description="Disordered" evidence="2">
    <location>
        <begin position="124"/>
        <end position="165"/>
    </location>
</feature>
<feature type="region of interest" description="Disordered" evidence="2">
    <location>
        <begin position="362"/>
        <end position="388"/>
    </location>
</feature>
<feature type="compositionally biased region" description="Polar residues" evidence="2">
    <location>
        <begin position="366"/>
        <end position="388"/>
    </location>
</feature>
<feature type="region of interest" description="Disordered" evidence="2">
    <location>
        <begin position="422"/>
        <end position="449"/>
    </location>
</feature>
<dbReference type="AlphaFoldDB" id="A0A200QV15"/>
<dbReference type="FunCoup" id="A0A200QV15">
    <property type="interactions" value="628"/>
</dbReference>
<accession>A0A200QV15</accession>